<keyword evidence="3" id="KW-0813">Transport</keyword>
<dbReference type="InterPro" id="IPR050490">
    <property type="entry name" value="Bact_solute-bd_prot1"/>
</dbReference>
<evidence type="ECO:0000256" key="1">
    <source>
        <dbReference type="SAM" id="MobiDB-lite"/>
    </source>
</evidence>
<evidence type="ECO:0000313" key="4">
    <source>
        <dbReference type="Proteomes" id="UP000294682"/>
    </source>
</evidence>
<dbReference type="Gene3D" id="3.40.190.10">
    <property type="entry name" value="Periplasmic binding protein-like II"/>
    <property type="match status" value="2"/>
</dbReference>
<feature type="chain" id="PRO_5040919077" evidence="2">
    <location>
        <begin position="24"/>
        <end position="442"/>
    </location>
</feature>
<gene>
    <name evidence="3" type="ORF">EDD78_11248</name>
</gene>
<organism evidence="3 4">
    <name type="scientific">Harryflintia acetispora</name>
    <dbReference type="NCBI Taxonomy" id="1849041"/>
    <lineage>
        <taxon>Bacteria</taxon>
        <taxon>Bacillati</taxon>
        <taxon>Bacillota</taxon>
        <taxon>Clostridia</taxon>
        <taxon>Eubacteriales</taxon>
        <taxon>Oscillospiraceae</taxon>
        <taxon>Harryflintia</taxon>
    </lineage>
</organism>
<name>A0A9X8Y7B6_9FIRM</name>
<feature type="compositionally biased region" description="Low complexity" evidence="1">
    <location>
        <begin position="28"/>
        <end position="50"/>
    </location>
</feature>
<keyword evidence="3" id="KW-0762">Sugar transport</keyword>
<evidence type="ECO:0000313" key="3">
    <source>
        <dbReference type="EMBL" id="TCL41878.1"/>
    </source>
</evidence>
<feature type="signal peptide" evidence="2">
    <location>
        <begin position="1"/>
        <end position="23"/>
    </location>
</feature>
<dbReference type="PANTHER" id="PTHR43649">
    <property type="entry name" value="ARABINOSE-BINDING PROTEIN-RELATED"/>
    <property type="match status" value="1"/>
</dbReference>
<protein>
    <submittedName>
        <fullName evidence="3">Multiple sugar transport system substrate-binding protein</fullName>
    </submittedName>
</protein>
<dbReference type="PROSITE" id="PS51257">
    <property type="entry name" value="PROKAR_LIPOPROTEIN"/>
    <property type="match status" value="1"/>
</dbReference>
<dbReference type="EMBL" id="SLUK01000012">
    <property type="protein sequence ID" value="TCL41878.1"/>
    <property type="molecule type" value="Genomic_DNA"/>
</dbReference>
<evidence type="ECO:0000256" key="2">
    <source>
        <dbReference type="SAM" id="SignalP"/>
    </source>
</evidence>
<dbReference type="Proteomes" id="UP000294682">
    <property type="component" value="Unassembled WGS sequence"/>
</dbReference>
<keyword evidence="2" id="KW-0732">Signal</keyword>
<dbReference type="RefSeq" id="WP_132085105.1">
    <property type="nucleotide sequence ID" value="NZ_SLUK01000012.1"/>
</dbReference>
<feature type="region of interest" description="Disordered" evidence="1">
    <location>
        <begin position="28"/>
        <end position="56"/>
    </location>
</feature>
<sequence>MKRHMKKTLAALCCLAVAIGAFSGCGQSQGAPAESEPASAPPAASGQAPEPESETAAGGEITVMLPPWAEPSPELLQEFTDESGIKVILNVVGWDDIRNKISIASVGQAAVADVVEVDWSWVGEFGAAGWMEPLDVDAAVQESMPPISSFIYDDQVLAVPYSNDFRIAFYNKEHFEAAGVTEPPATWDEVIEDVKKVKEAGICEYPLSLILSATEPTTNTMLWLTNAKYGPFFNDDMSVNHDNVLNTLNFVNGLVNVDKLVDPASLNMKDTEVDGKMMANSSSFMVAAIAYNERLDDPEQSQVVDKTDPILVPGSEAVRSATFALPEGLGIPKYAVNKEAGKKFIDWYTSPETQIKLYGEQGNIPTSNVALEKMMEEGTLKDGETVIEQTTYISSPFPGGIPEWYSEMSNAVYNNVNQMVQGSITPEQALAGIEDKVNELRG</sequence>
<dbReference type="SUPFAM" id="SSF53850">
    <property type="entry name" value="Periplasmic binding protein-like II"/>
    <property type="match status" value="1"/>
</dbReference>
<accession>A0A9X8Y7B6</accession>
<dbReference type="InterPro" id="IPR006059">
    <property type="entry name" value="SBP"/>
</dbReference>
<reference evidence="3 4" key="1">
    <citation type="submission" date="2019-03" db="EMBL/GenBank/DDBJ databases">
        <title>Genomic Encyclopedia of Type Strains, Phase IV (KMG-IV): sequencing the most valuable type-strain genomes for metagenomic binning, comparative biology and taxonomic classification.</title>
        <authorList>
            <person name="Goeker M."/>
        </authorList>
    </citation>
    <scope>NUCLEOTIDE SEQUENCE [LARGE SCALE GENOMIC DNA]</scope>
    <source>
        <strain evidence="3 4">DSM 100433</strain>
    </source>
</reference>
<proteinExistence type="predicted"/>
<dbReference type="AlphaFoldDB" id="A0A9X8Y7B6"/>
<keyword evidence="4" id="KW-1185">Reference proteome</keyword>
<comment type="caution">
    <text evidence="3">The sequence shown here is derived from an EMBL/GenBank/DDBJ whole genome shotgun (WGS) entry which is preliminary data.</text>
</comment>
<dbReference type="PANTHER" id="PTHR43649:SF12">
    <property type="entry name" value="DIACETYLCHITOBIOSE BINDING PROTEIN DASA"/>
    <property type="match status" value="1"/>
</dbReference>
<dbReference type="Pfam" id="PF01547">
    <property type="entry name" value="SBP_bac_1"/>
    <property type="match status" value="1"/>
</dbReference>